<dbReference type="AlphaFoldDB" id="A0A126T6N8"/>
<evidence type="ECO:0000256" key="2">
    <source>
        <dbReference type="ARBA" id="ARBA00023002"/>
    </source>
</evidence>
<dbReference type="InterPro" id="IPR009014">
    <property type="entry name" value="Transketo_C/PFOR_II"/>
</dbReference>
<dbReference type="Pfam" id="PF02779">
    <property type="entry name" value="Transket_pyr"/>
    <property type="match status" value="1"/>
</dbReference>
<evidence type="ECO:0000256" key="1">
    <source>
        <dbReference type="ARBA" id="ARBA00001964"/>
    </source>
</evidence>
<keyword evidence="2" id="KW-0560">Oxidoreductase</keyword>
<dbReference type="Gene3D" id="3.40.50.970">
    <property type="match status" value="1"/>
</dbReference>
<dbReference type="InterPro" id="IPR033248">
    <property type="entry name" value="Transketolase_C"/>
</dbReference>
<dbReference type="OrthoDB" id="9780894at2"/>
<evidence type="ECO:0000313" key="6">
    <source>
        <dbReference type="Proteomes" id="UP000030512"/>
    </source>
</evidence>
<dbReference type="GO" id="GO:0016491">
    <property type="term" value="F:oxidoreductase activity"/>
    <property type="evidence" value="ECO:0007669"/>
    <property type="project" value="UniProtKB-KW"/>
</dbReference>
<reference evidence="5 6" key="1">
    <citation type="journal article" date="2015" name="Environ. Microbiol.">
        <title>Methane oxidation coupled to nitrate reduction under hypoxia by the Gammaproteobacterium Methylomonas denitrificans, sp. nov. type strain FJG1.</title>
        <authorList>
            <person name="Kits K.D."/>
            <person name="Klotz M.G."/>
            <person name="Stein L.Y."/>
        </authorList>
    </citation>
    <scope>NUCLEOTIDE SEQUENCE [LARGE SCALE GENOMIC DNA]</scope>
    <source>
        <strain evidence="5 6">FJG1</strain>
    </source>
</reference>
<dbReference type="Gene3D" id="3.40.50.920">
    <property type="match status" value="1"/>
</dbReference>
<dbReference type="SUPFAM" id="SSF52922">
    <property type="entry name" value="TK C-terminal domain-like"/>
    <property type="match status" value="1"/>
</dbReference>
<evidence type="ECO:0000259" key="4">
    <source>
        <dbReference type="SMART" id="SM00861"/>
    </source>
</evidence>
<dbReference type="PANTHER" id="PTHR43257">
    <property type="entry name" value="PYRUVATE DEHYDROGENASE E1 COMPONENT BETA SUBUNIT"/>
    <property type="match status" value="1"/>
</dbReference>
<dbReference type="KEGG" id="mdn:JT25_014910"/>
<evidence type="ECO:0000313" key="5">
    <source>
        <dbReference type="EMBL" id="AMK77749.1"/>
    </source>
</evidence>
<dbReference type="STRING" id="1538553.JT25_014910"/>
<dbReference type="Proteomes" id="UP000030512">
    <property type="component" value="Chromosome"/>
</dbReference>
<accession>A0A126T6N8</accession>
<sequence>MRDVRVMSYGEAIREALDDALAKHPEMLLIGEGVPDPKTIFGTTQGLREKYGAERVLDMPLAENGMTGICIGAALAGMRPVLVHQRIDFALLSVDQLVNNAAKWHYMFDGQQQVPLVIRVIIGRGWGQGPQHSQSLQAMFAQVPGLKVVMPTTVGDAYHLMLEAIADNNPVLFIEHRWLHHVHGEVDKHRPAAELSGAALLRQGADITLAAFSHMSIEALKAATVLDKHGVSVEVVDMRHLNELDVDRVASSLAKTGGKLLIADCAPEMASIGHQLLSKLVLAHRNSLQQAPRLIAYPNHPVPTSHFVANDYYPGAEQIASAVLEILDKSELTESVIRDLQSDLPKDQPDRSFVGPF</sequence>
<keyword evidence="6" id="KW-1185">Reference proteome</keyword>
<dbReference type="SMART" id="SM00861">
    <property type="entry name" value="Transket_pyr"/>
    <property type="match status" value="1"/>
</dbReference>
<comment type="cofactor">
    <cofactor evidence="1">
        <name>thiamine diphosphate</name>
        <dbReference type="ChEBI" id="CHEBI:58937"/>
    </cofactor>
</comment>
<organism evidence="5 6">
    <name type="scientific">Methylomonas denitrificans</name>
    <dbReference type="NCBI Taxonomy" id="1538553"/>
    <lineage>
        <taxon>Bacteria</taxon>
        <taxon>Pseudomonadati</taxon>
        <taxon>Pseudomonadota</taxon>
        <taxon>Gammaproteobacteria</taxon>
        <taxon>Methylococcales</taxon>
        <taxon>Methylococcaceae</taxon>
        <taxon>Methylomonas</taxon>
    </lineage>
</organism>
<dbReference type="InterPro" id="IPR029061">
    <property type="entry name" value="THDP-binding"/>
</dbReference>
<dbReference type="InterPro" id="IPR005475">
    <property type="entry name" value="Transketolase-like_Pyr-bd"/>
</dbReference>
<proteinExistence type="predicted"/>
<dbReference type="CDD" id="cd07036">
    <property type="entry name" value="TPP_PYR_E1-PDHc-beta_like"/>
    <property type="match status" value="1"/>
</dbReference>
<protein>
    <submittedName>
        <fullName evidence="5">Acetoin dehydrogenase</fullName>
    </submittedName>
</protein>
<dbReference type="FunFam" id="3.40.50.970:FF:000001">
    <property type="entry name" value="Pyruvate dehydrogenase E1 beta subunit"/>
    <property type="match status" value="1"/>
</dbReference>
<dbReference type="EMBL" id="CP014476">
    <property type="protein sequence ID" value="AMK77749.1"/>
    <property type="molecule type" value="Genomic_DNA"/>
</dbReference>
<dbReference type="Pfam" id="PF02780">
    <property type="entry name" value="Transketolase_C"/>
    <property type="match status" value="1"/>
</dbReference>
<evidence type="ECO:0000256" key="3">
    <source>
        <dbReference type="ARBA" id="ARBA00023052"/>
    </source>
</evidence>
<gene>
    <name evidence="5" type="ORF">JT25_014910</name>
</gene>
<name>A0A126T6N8_9GAMM</name>
<dbReference type="RefSeq" id="WP_036276992.1">
    <property type="nucleotide sequence ID" value="NZ_CP014476.1"/>
</dbReference>
<dbReference type="SUPFAM" id="SSF52518">
    <property type="entry name" value="Thiamin diphosphate-binding fold (THDP-binding)"/>
    <property type="match status" value="1"/>
</dbReference>
<feature type="domain" description="Transketolase-like pyrimidine-binding" evidence="4">
    <location>
        <begin position="7"/>
        <end position="182"/>
    </location>
</feature>
<dbReference type="PANTHER" id="PTHR43257:SF2">
    <property type="entry name" value="PYRUVATE DEHYDROGENASE E1 COMPONENT SUBUNIT BETA"/>
    <property type="match status" value="1"/>
</dbReference>
<keyword evidence="3" id="KW-0786">Thiamine pyrophosphate</keyword>